<dbReference type="GeneID" id="7827324"/>
<protein>
    <submittedName>
        <fullName evidence="1">Uncharacterized protein</fullName>
    </submittedName>
</protein>
<evidence type="ECO:0000313" key="1">
    <source>
        <dbReference type="EMBL" id="EAR88543.2"/>
    </source>
</evidence>
<reference evidence="2" key="1">
    <citation type="journal article" date="2006" name="PLoS Biol.">
        <title>Macronuclear genome sequence of the ciliate Tetrahymena thermophila, a model eukaryote.</title>
        <authorList>
            <person name="Eisen J.A."/>
            <person name="Coyne R.S."/>
            <person name="Wu M."/>
            <person name="Wu D."/>
            <person name="Thiagarajan M."/>
            <person name="Wortman J.R."/>
            <person name="Badger J.H."/>
            <person name="Ren Q."/>
            <person name="Amedeo P."/>
            <person name="Jones K.M."/>
            <person name="Tallon L.J."/>
            <person name="Delcher A.L."/>
            <person name="Salzberg S.L."/>
            <person name="Silva J.C."/>
            <person name="Haas B.J."/>
            <person name="Majoros W.H."/>
            <person name="Farzad M."/>
            <person name="Carlton J.M."/>
            <person name="Smith R.K. Jr."/>
            <person name="Garg J."/>
            <person name="Pearlman R.E."/>
            <person name="Karrer K.M."/>
            <person name="Sun L."/>
            <person name="Manning G."/>
            <person name="Elde N.C."/>
            <person name="Turkewitz A.P."/>
            <person name="Asai D.J."/>
            <person name="Wilkes D.E."/>
            <person name="Wang Y."/>
            <person name="Cai H."/>
            <person name="Collins K."/>
            <person name="Stewart B.A."/>
            <person name="Lee S.R."/>
            <person name="Wilamowska K."/>
            <person name="Weinberg Z."/>
            <person name="Ruzzo W.L."/>
            <person name="Wloga D."/>
            <person name="Gaertig J."/>
            <person name="Frankel J."/>
            <person name="Tsao C.-C."/>
            <person name="Gorovsky M.A."/>
            <person name="Keeling P.J."/>
            <person name="Waller R.F."/>
            <person name="Patron N.J."/>
            <person name="Cherry J.M."/>
            <person name="Stover N.A."/>
            <person name="Krieger C.J."/>
            <person name="del Toro C."/>
            <person name="Ryder H.F."/>
            <person name="Williamson S.C."/>
            <person name="Barbeau R.A."/>
            <person name="Hamilton E.P."/>
            <person name="Orias E."/>
        </authorList>
    </citation>
    <scope>NUCLEOTIDE SEQUENCE [LARGE SCALE GENOMIC DNA]</scope>
    <source>
        <strain evidence="2">SB210</strain>
    </source>
</reference>
<gene>
    <name evidence="1" type="ORF">TTHERM_00185170</name>
</gene>
<dbReference type="KEGG" id="tet:TTHERM_00185170"/>
<dbReference type="InParanoid" id="Q22T95"/>
<evidence type="ECO:0000313" key="2">
    <source>
        <dbReference type="Proteomes" id="UP000009168"/>
    </source>
</evidence>
<dbReference type="EMBL" id="GG662840">
    <property type="protein sequence ID" value="EAR88543.2"/>
    <property type="molecule type" value="Genomic_DNA"/>
</dbReference>
<dbReference type="Proteomes" id="UP000009168">
    <property type="component" value="Unassembled WGS sequence"/>
</dbReference>
<sequence>MVSHISISEKNVAASQREVVESGGEENASEGEEFQKDQVNDFVVKNKSEFVQIQRKFSKKELLDQLVQFKEYLDAAIYFKNVIG</sequence>
<proteinExistence type="predicted"/>
<organism evidence="1 2">
    <name type="scientific">Tetrahymena thermophila (strain SB210)</name>
    <dbReference type="NCBI Taxonomy" id="312017"/>
    <lineage>
        <taxon>Eukaryota</taxon>
        <taxon>Sar</taxon>
        <taxon>Alveolata</taxon>
        <taxon>Ciliophora</taxon>
        <taxon>Intramacronucleata</taxon>
        <taxon>Oligohymenophorea</taxon>
        <taxon>Hymenostomatida</taxon>
        <taxon>Tetrahymenina</taxon>
        <taxon>Tetrahymenidae</taxon>
        <taxon>Tetrahymena</taxon>
    </lineage>
</organism>
<dbReference type="AlphaFoldDB" id="Q22T95"/>
<accession>Q22T95</accession>
<dbReference type="RefSeq" id="XP_001008788.2">
    <property type="nucleotide sequence ID" value="XM_001008788.2"/>
</dbReference>
<dbReference type="HOGENOM" id="CLU_2031373_0_0_1"/>
<name>Q22T95_TETTS</name>
<keyword evidence="2" id="KW-1185">Reference proteome</keyword>